<dbReference type="WormBase" id="F02C9.1">
    <property type="protein sequence ID" value="CE09173"/>
    <property type="gene ID" value="WBGene00017172"/>
</dbReference>
<keyword evidence="2" id="KW-0812">Transmembrane</keyword>
<accession>P91206</accession>
<dbReference type="AlphaFoldDB" id="P91206"/>
<dbReference type="AGR" id="WB:WBGene00017172"/>
<dbReference type="eggNOG" id="ENOG502THG8">
    <property type="taxonomic scope" value="Eukaryota"/>
</dbReference>
<dbReference type="CTD" id="184073"/>
<protein>
    <submittedName>
        <fullName evidence="3">Small integral membrane protein 15</fullName>
    </submittedName>
</protein>
<feature type="transmembrane region" description="Helical" evidence="2">
    <location>
        <begin position="6"/>
        <end position="29"/>
    </location>
</feature>
<keyword evidence="4" id="KW-1185">Reference proteome</keyword>
<evidence type="ECO:0000256" key="2">
    <source>
        <dbReference type="SAM" id="Phobius"/>
    </source>
</evidence>
<gene>
    <name evidence="3" type="ORF">CELE_F02C9.1</name>
    <name evidence="3 5" type="ORF">F02C9.1</name>
</gene>
<dbReference type="KEGG" id="cel:CELE_F02C9.1"/>
<sequence length="96" mass="11375">MMDEKSFLLYYLVGTPIIIWTATLILAIIRIWNKNHRDLAEERKKLEERMRPPNSGFKERRVVKRRRPRETSKPSDETAARAGSVQPKENEQLLKK</sequence>
<dbReference type="STRING" id="6239.F02C9.1.1"/>
<dbReference type="Bgee" id="WBGene00017172">
    <property type="expression patterns" value="Expressed in material anatomical entity and 2 other cell types or tissues"/>
</dbReference>
<dbReference type="UCSC" id="F02C9.1">
    <property type="organism name" value="c. elegans"/>
</dbReference>
<feature type="compositionally biased region" description="Basic and acidic residues" evidence="1">
    <location>
        <begin position="69"/>
        <end position="79"/>
    </location>
</feature>
<evidence type="ECO:0000313" key="4">
    <source>
        <dbReference type="Proteomes" id="UP000001940"/>
    </source>
</evidence>
<dbReference type="FunCoup" id="P91206">
    <property type="interactions" value="126"/>
</dbReference>
<evidence type="ECO:0000256" key="1">
    <source>
        <dbReference type="SAM" id="MobiDB-lite"/>
    </source>
</evidence>
<evidence type="ECO:0000313" key="5">
    <source>
        <dbReference type="WormBase" id="F02C9.1"/>
    </source>
</evidence>
<dbReference type="GeneID" id="184073"/>
<dbReference type="OMA" id="RIWNKNH"/>
<keyword evidence="2" id="KW-1133">Transmembrane helix</keyword>
<organism evidence="3 4">
    <name type="scientific">Caenorhabditis elegans</name>
    <dbReference type="NCBI Taxonomy" id="6239"/>
    <lineage>
        <taxon>Eukaryota</taxon>
        <taxon>Metazoa</taxon>
        <taxon>Ecdysozoa</taxon>
        <taxon>Nematoda</taxon>
        <taxon>Chromadorea</taxon>
        <taxon>Rhabditida</taxon>
        <taxon>Rhabditina</taxon>
        <taxon>Rhabditomorpha</taxon>
        <taxon>Rhabditoidea</taxon>
        <taxon>Rhabditidae</taxon>
        <taxon>Peloderinae</taxon>
        <taxon>Caenorhabditis</taxon>
    </lineage>
</organism>
<feature type="region of interest" description="Disordered" evidence="1">
    <location>
        <begin position="45"/>
        <end position="96"/>
    </location>
</feature>
<dbReference type="EMBL" id="BX284605">
    <property type="protein sequence ID" value="CCD66876.1"/>
    <property type="molecule type" value="Genomic_DNA"/>
</dbReference>
<dbReference type="HOGENOM" id="CLU_2361627_0_0_1"/>
<evidence type="ECO:0000313" key="3">
    <source>
        <dbReference type="EMBL" id="CCD66876.1"/>
    </source>
</evidence>
<dbReference type="InParanoid" id="P91206"/>
<name>P91206_CAEEL</name>
<dbReference type="RefSeq" id="NP_503861.1">
    <property type="nucleotide sequence ID" value="NM_071460.1"/>
</dbReference>
<keyword evidence="2" id="KW-0472">Membrane</keyword>
<dbReference type="PIR" id="D88989">
    <property type="entry name" value="D88989"/>
</dbReference>
<dbReference type="PaxDb" id="6239-F02C9.1"/>
<proteinExistence type="predicted"/>
<dbReference type="Proteomes" id="UP000001940">
    <property type="component" value="Chromosome V"/>
</dbReference>
<reference evidence="3 4" key="1">
    <citation type="journal article" date="1998" name="Science">
        <title>Genome sequence of the nematode C. elegans: a platform for investigating biology.</title>
        <authorList>
            <consortium name="The C. elegans sequencing consortium"/>
            <person name="Sulson J.E."/>
            <person name="Waterston R."/>
        </authorList>
    </citation>
    <scope>NUCLEOTIDE SEQUENCE [LARGE SCALE GENOMIC DNA]</scope>
    <source>
        <strain evidence="3 4">Bristol N2</strain>
    </source>
</reference>